<evidence type="ECO:0000313" key="7">
    <source>
        <dbReference type="EMBL" id="OHA28736.1"/>
    </source>
</evidence>
<keyword evidence="4 5" id="KW-0413">Isomerase</keyword>
<dbReference type="PANTHER" id="PTHR45625">
    <property type="entry name" value="PEPTIDYL-PROLYL CIS-TRANS ISOMERASE-RELATED"/>
    <property type="match status" value="1"/>
</dbReference>
<keyword evidence="3 5" id="KW-0697">Rotamase</keyword>
<organism evidence="7 8">
    <name type="scientific">Candidatus Taylorbacteria bacterium RIFCSPHIGHO2_12_FULL_45_16</name>
    <dbReference type="NCBI Taxonomy" id="1802315"/>
    <lineage>
        <taxon>Bacteria</taxon>
        <taxon>Candidatus Tayloriibacteriota</taxon>
    </lineage>
</organism>
<dbReference type="PROSITE" id="PS00170">
    <property type="entry name" value="CSA_PPIASE_1"/>
    <property type="match status" value="1"/>
</dbReference>
<dbReference type="PANTHER" id="PTHR45625:SF4">
    <property type="entry name" value="PEPTIDYLPROLYL ISOMERASE DOMAIN AND WD REPEAT-CONTAINING PROTEIN 1"/>
    <property type="match status" value="1"/>
</dbReference>
<dbReference type="CDD" id="cd00317">
    <property type="entry name" value="cyclophilin"/>
    <property type="match status" value="1"/>
</dbReference>
<dbReference type="EC" id="5.2.1.8" evidence="5"/>
<feature type="domain" description="PPIase cyclophilin-type" evidence="6">
    <location>
        <begin position="1"/>
        <end position="154"/>
    </location>
</feature>
<dbReference type="PIRSF" id="PIRSF001467">
    <property type="entry name" value="Peptidylpro_ismrse"/>
    <property type="match status" value="1"/>
</dbReference>
<evidence type="ECO:0000259" key="6">
    <source>
        <dbReference type="PROSITE" id="PS50072"/>
    </source>
</evidence>
<protein>
    <recommendedName>
        <fullName evidence="5">Peptidyl-prolyl cis-trans isomerase</fullName>
        <shortName evidence="5">PPIase</shortName>
        <ecNumber evidence="5">5.2.1.8</ecNumber>
    </recommendedName>
</protein>
<comment type="similarity">
    <text evidence="2 5">Belongs to the cyclophilin-type PPIase family.</text>
</comment>
<reference evidence="7 8" key="1">
    <citation type="journal article" date="2016" name="Nat. Commun.">
        <title>Thousands of microbial genomes shed light on interconnected biogeochemical processes in an aquifer system.</title>
        <authorList>
            <person name="Anantharaman K."/>
            <person name="Brown C.T."/>
            <person name="Hug L.A."/>
            <person name="Sharon I."/>
            <person name="Castelle C.J."/>
            <person name="Probst A.J."/>
            <person name="Thomas B.C."/>
            <person name="Singh A."/>
            <person name="Wilkins M.J."/>
            <person name="Karaoz U."/>
            <person name="Brodie E.L."/>
            <person name="Williams K.H."/>
            <person name="Hubbard S.S."/>
            <person name="Banfield J.F."/>
        </authorList>
    </citation>
    <scope>NUCLEOTIDE SEQUENCE [LARGE SCALE GENOMIC DNA]</scope>
</reference>
<evidence type="ECO:0000256" key="1">
    <source>
        <dbReference type="ARBA" id="ARBA00002388"/>
    </source>
</evidence>
<comment type="catalytic activity">
    <reaction evidence="5">
        <text>[protein]-peptidylproline (omega=180) = [protein]-peptidylproline (omega=0)</text>
        <dbReference type="Rhea" id="RHEA:16237"/>
        <dbReference type="Rhea" id="RHEA-COMP:10747"/>
        <dbReference type="Rhea" id="RHEA-COMP:10748"/>
        <dbReference type="ChEBI" id="CHEBI:83833"/>
        <dbReference type="ChEBI" id="CHEBI:83834"/>
        <dbReference type="EC" id="5.2.1.8"/>
    </reaction>
</comment>
<dbReference type="SUPFAM" id="SSF50891">
    <property type="entry name" value="Cyclophilin-like"/>
    <property type="match status" value="1"/>
</dbReference>
<evidence type="ECO:0000313" key="8">
    <source>
        <dbReference type="Proteomes" id="UP000178089"/>
    </source>
</evidence>
<dbReference type="InterPro" id="IPR020892">
    <property type="entry name" value="Cyclophilin-type_PPIase_CS"/>
</dbReference>
<dbReference type="Proteomes" id="UP000178089">
    <property type="component" value="Unassembled WGS sequence"/>
</dbReference>
<dbReference type="Gene3D" id="2.40.100.10">
    <property type="entry name" value="Cyclophilin-like"/>
    <property type="match status" value="1"/>
</dbReference>
<dbReference type="PROSITE" id="PS50072">
    <property type="entry name" value="CSA_PPIASE_2"/>
    <property type="match status" value="1"/>
</dbReference>
<comment type="caution">
    <text evidence="7">The sequence shown here is derived from an EMBL/GenBank/DDBJ whole genome shotgun (WGS) entry which is preliminary data.</text>
</comment>
<dbReference type="STRING" id="1802315.A3F51_02775"/>
<dbReference type="Pfam" id="PF00160">
    <property type="entry name" value="Pro_isomerase"/>
    <property type="match status" value="1"/>
</dbReference>
<name>A0A1G2MXT4_9BACT</name>
<dbReference type="PRINTS" id="PR00153">
    <property type="entry name" value="CSAPPISMRASE"/>
</dbReference>
<evidence type="ECO:0000256" key="4">
    <source>
        <dbReference type="ARBA" id="ARBA00023235"/>
    </source>
</evidence>
<dbReference type="InterPro" id="IPR024936">
    <property type="entry name" value="Cyclophilin-type_PPIase"/>
</dbReference>
<evidence type="ECO:0000256" key="5">
    <source>
        <dbReference type="RuleBase" id="RU363019"/>
    </source>
</evidence>
<evidence type="ECO:0000256" key="2">
    <source>
        <dbReference type="ARBA" id="ARBA00007365"/>
    </source>
</evidence>
<comment type="function">
    <text evidence="1 5">PPIases accelerate the folding of proteins. It catalyzes the cis-trans isomerization of proline imidic peptide bonds in oligopeptides.</text>
</comment>
<gene>
    <name evidence="7" type="ORF">A3F51_02775</name>
</gene>
<dbReference type="InterPro" id="IPR044666">
    <property type="entry name" value="Cyclophilin_A-like"/>
</dbReference>
<proteinExistence type="inferred from homology"/>
<dbReference type="GO" id="GO:0006457">
    <property type="term" value="P:protein folding"/>
    <property type="evidence" value="ECO:0007669"/>
    <property type="project" value="InterPro"/>
</dbReference>
<accession>A0A1G2MXT4</accession>
<dbReference type="InterPro" id="IPR002130">
    <property type="entry name" value="Cyclophilin-type_PPIase_dom"/>
</dbReference>
<evidence type="ECO:0000256" key="3">
    <source>
        <dbReference type="ARBA" id="ARBA00023110"/>
    </source>
</evidence>
<dbReference type="AlphaFoldDB" id="A0A1G2MXT4"/>
<dbReference type="InterPro" id="IPR029000">
    <property type="entry name" value="Cyclophilin-like_dom_sf"/>
</dbReference>
<dbReference type="EMBL" id="MHRT01000010">
    <property type="protein sequence ID" value="OHA28736.1"/>
    <property type="molecule type" value="Genomic_DNA"/>
</dbReference>
<dbReference type="GO" id="GO:0003755">
    <property type="term" value="F:peptidyl-prolyl cis-trans isomerase activity"/>
    <property type="evidence" value="ECO:0007669"/>
    <property type="project" value="UniProtKB-UniRule"/>
</dbReference>
<sequence length="158" mass="17161">MHIITLETNKGTIVFETYDADAPKTVENFITLASKGFYDNLIFHRVIEGFMIQGGDPSGNGMGGPGYKFADELNPNTESYKAGYVRGIVAMANAGPNTNGSQFFIMHKDTPLPHNYTIFGKVVKGMETVDAIATSLVGPGDKPTENMIIKNVIVTERP</sequence>